<dbReference type="Pfam" id="PF07466">
    <property type="entry name" value="DUF1517"/>
    <property type="match status" value="1"/>
</dbReference>
<comment type="caution">
    <text evidence="1">The sequence shown here is derived from an EMBL/GenBank/DDBJ whole genome shotgun (WGS) entry which is preliminary data.</text>
</comment>
<dbReference type="InterPro" id="IPR053023">
    <property type="entry name" value="FLAP_modulator"/>
</dbReference>
<reference evidence="1" key="2">
    <citation type="submission" date="2023-06" db="EMBL/GenBank/DDBJ databases">
        <authorList>
            <person name="Swenson N.G."/>
            <person name="Wegrzyn J.L."/>
            <person name="Mcevoy S.L."/>
        </authorList>
    </citation>
    <scope>NUCLEOTIDE SEQUENCE</scope>
    <source>
        <strain evidence="1">NS2018</strain>
        <tissue evidence="1">Leaf</tissue>
    </source>
</reference>
<dbReference type="PANTHER" id="PTHR33975:SF2">
    <property type="entry name" value="MYELIN-ASSOCIATED OLIGODENDROCYTE BASIC PROTEIN"/>
    <property type="match status" value="1"/>
</dbReference>
<gene>
    <name evidence="1" type="ORF">LWI29_020903</name>
</gene>
<dbReference type="InterPro" id="IPR010903">
    <property type="entry name" value="DUF1517"/>
</dbReference>
<dbReference type="EMBL" id="JAUESC010000004">
    <property type="protein sequence ID" value="KAK0597007.1"/>
    <property type="molecule type" value="Genomic_DNA"/>
</dbReference>
<organism evidence="1 2">
    <name type="scientific">Acer saccharum</name>
    <name type="common">Sugar maple</name>
    <dbReference type="NCBI Taxonomy" id="4024"/>
    <lineage>
        <taxon>Eukaryota</taxon>
        <taxon>Viridiplantae</taxon>
        <taxon>Streptophyta</taxon>
        <taxon>Embryophyta</taxon>
        <taxon>Tracheophyta</taxon>
        <taxon>Spermatophyta</taxon>
        <taxon>Magnoliopsida</taxon>
        <taxon>eudicotyledons</taxon>
        <taxon>Gunneridae</taxon>
        <taxon>Pentapetalae</taxon>
        <taxon>rosids</taxon>
        <taxon>malvids</taxon>
        <taxon>Sapindales</taxon>
        <taxon>Sapindaceae</taxon>
        <taxon>Hippocastanoideae</taxon>
        <taxon>Acereae</taxon>
        <taxon>Acer</taxon>
    </lineage>
</organism>
<evidence type="ECO:0000313" key="1">
    <source>
        <dbReference type="EMBL" id="KAK0597007.1"/>
    </source>
</evidence>
<dbReference type="AlphaFoldDB" id="A0AA39SMU3"/>
<reference evidence="1" key="1">
    <citation type="journal article" date="2022" name="Plant J.">
        <title>Strategies of tolerance reflected in two North American maple genomes.</title>
        <authorList>
            <person name="McEvoy S.L."/>
            <person name="Sezen U.U."/>
            <person name="Trouern-Trend A."/>
            <person name="McMahon S.M."/>
            <person name="Schaberg P.G."/>
            <person name="Yang J."/>
            <person name="Wegrzyn J.L."/>
            <person name="Swenson N.G."/>
        </authorList>
    </citation>
    <scope>NUCLEOTIDE SEQUENCE</scope>
    <source>
        <strain evidence="1">NS2018</strain>
    </source>
</reference>
<sequence>MLLSKPRVENFNCSCFKSPESMLLSKLRVENFHGSRIKSAEFIVSPRFSGVKFSASACSNLKVKSFMQCSVKNFVKSTACSSTSKIATVANFGEAKENYFEKVLIDRILKVVKWMKIPTVLVLLLMMTMSSLRGDSALAASSGLMGNHHSISSSSDGSSSALINGQHESSSQFLDFLDRILLLSVLLYLKNRSREDYVKSKMTQTKIIKRLMMMMKKLLSRMHCAVTILVAAKGQGLIGFLNSIRFRSELDSALWSFERMSSLEFAEIEALNVFWTPMIENYGLTDMEVRKAYPQLRYSEIWEG</sequence>
<name>A0AA39SMU3_ACESA</name>
<dbReference type="PANTHER" id="PTHR33975">
    <property type="entry name" value="MYELIN-ASSOCIATED OLIGODENDROCYTE BASIC PROTEIN"/>
    <property type="match status" value="1"/>
</dbReference>
<proteinExistence type="predicted"/>
<protein>
    <submittedName>
        <fullName evidence="1">Uncharacterized protein</fullName>
    </submittedName>
</protein>
<evidence type="ECO:0000313" key="2">
    <source>
        <dbReference type="Proteomes" id="UP001168877"/>
    </source>
</evidence>
<accession>A0AA39SMU3</accession>
<dbReference type="Proteomes" id="UP001168877">
    <property type="component" value="Unassembled WGS sequence"/>
</dbReference>
<keyword evidence="2" id="KW-1185">Reference proteome</keyword>